<evidence type="ECO:0000313" key="4">
    <source>
        <dbReference type="EMBL" id="BAM07714.1"/>
    </source>
</evidence>
<dbReference type="Gene3D" id="3.40.800.20">
    <property type="entry name" value="Histone deacetylase domain"/>
    <property type="match status" value="1"/>
</dbReference>
<evidence type="ECO:0000259" key="3">
    <source>
        <dbReference type="Pfam" id="PF00850"/>
    </source>
</evidence>
<dbReference type="PANTHER" id="PTHR10625:SF10">
    <property type="entry name" value="HISTONE DEACETYLASE HDAC1"/>
    <property type="match status" value="1"/>
</dbReference>
<dbReference type="PANTHER" id="PTHR10625">
    <property type="entry name" value="HISTONE DEACETYLASE HDAC1-RELATED"/>
    <property type="match status" value="1"/>
</dbReference>
<feature type="compositionally biased region" description="Polar residues" evidence="2">
    <location>
        <begin position="7"/>
        <end position="20"/>
    </location>
</feature>
<feature type="region of interest" description="Disordered" evidence="2">
    <location>
        <begin position="1"/>
        <end position="24"/>
    </location>
</feature>
<proteinExistence type="inferred from homology"/>
<dbReference type="KEGG" id="lfc:LFE_2040"/>
<dbReference type="Pfam" id="PF00850">
    <property type="entry name" value="Hist_deacetyl"/>
    <property type="match status" value="1"/>
</dbReference>
<evidence type="ECO:0000256" key="2">
    <source>
        <dbReference type="SAM" id="MobiDB-lite"/>
    </source>
</evidence>
<dbReference type="InterPro" id="IPR023801">
    <property type="entry name" value="His_deacetylse_dom"/>
</dbReference>
<evidence type="ECO:0000313" key="5">
    <source>
        <dbReference type="Proteomes" id="UP000007382"/>
    </source>
</evidence>
<keyword evidence="5" id="KW-1185">Reference proteome</keyword>
<gene>
    <name evidence="4" type="ordered locus">LFE_2040</name>
</gene>
<dbReference type="STRING" id="1162668.LFE_2040"/>
<dbReference type="EMBL" id="AP012342">
    <property type="protein sequence ID" value="BAM07714.1"/>
    <property type="molecule type" value="Genomic_DNA"/>
</dbReference>
<dbReference type="AlphaFoldDB" id="I0IR15"/>
<accession>I0IR15</accession>
<dbReference type="GO" id="GO:0040029">
    <property type="term" value="P:epigenetic regulation of gene expression"/>
    <property type="evidence" value="ECO:0007669"/>
    <property type="project" value="TreeGrafter"/>
</dbReference>
<name>I0IR15_LEPFC</name>
<dbReference type="InterPro" id="IPR037138">
    <property type="entry name" value="His_deacetylse_dom_sf"/>
</dbReference>
<sequence length="306" mass="33472">MIATYYVTDSLSHDSGSNHPESSERVRSLNTLFISMEKERLTTIHEISPAKDLSLFRMAHDPAYIDFLERPPKPLPISIDPDTSLSPGSLAAMKGLSGAITTINKQIGSSQRAFLLARPPGHHARRSAGMGFCLVNTIATQALSLLSWNPTLRIAIFDFDVHHGNGTEEILGKTPGVLTISTHQYPFYPGTGSGRENHTGHSGEGLLDIPLPEGTTDDAYYRTFESCILPRLTRFAPDVLLVSAGFDGHREDPLGGFLLTEKTYRHIGKQLSSVFPSTFIVSILEGGYNLRALTNSVRSYMEGLNS</sequence>
<dbReference type="eggNOG" id="COG0123">
    <property type="taxonomic scope" value="Bacteria"/>
</dbReference>
<reference evidence="4 5" key="1">
    <citation type="journal article" date="2012" name="J. Bacteriol.">
        <title>Complete Genome Sequence of Leptospirillum ferrooxidans Strain C2-3, Isolated from a Fresh Volcanic Ash Deposit on the Island of Miyake, Japan.</title>
        <authorList>
            <person name="Fujimura R."/>
            <person name="Sato Y."/>
            <person name="Nishizawa T."/>
            <person name="Oshima K."/>
            <person name="Kim S.-W."/>
            <person name="Hattori M."/>
            <person name="Kamijo T."/>
            <person name="Ohta H."/>
        </authorList>
    </citation>
    <scope>NUCLEOTIDE SEQUENCE [LARGE SCALE GENOMIC DNA]</scope>
    <source>
        <strain evidence="4 5">C2-3</strain>
    </source>
</reference>
<dbReference type="InterPro" id="IPR023696">
    <property type="entry name" value="Ureohydrolase_dom_sf"/>
</dbReference>
<dbReference type="RefSeq" id="WP_014450198.1">
    <property type="nucleotide sequence ID" value="NC_017094.1"/>
</dbReference>
<organism evidence="4 5">
    <name type="scientific">Leptospirillum ferrooxidans (strain C2-3)</name>
    <dbReference type="NCBI Taxonomy" id="1162668"/>
    <lineage>
        <taxon>Bacteria</taxon>
        <taxon>Pseudomonadati</taxon>
        <taxon>Nitrospirota</taxon>
        <taxon>Nitrospiria</taxon>
        <taxon>Nitrospirales</taxon>
        <taxon>Nitrospiraceae</taxon>
        <taxon>Leptospirillum</taxon>
    </lineage>
</organism>
<comment type="similarity">
    <text evidence="1">Belongs to the histone deacetylase family.</text>
</comment>
<dbReference type="Proteomes" id="UP000007382">
    <property type="component" value="Chromosome"/>
</dbReference>
<dbReference type="GO" id="GO:0004407">
    <property type="term" value="F:histone deacetylase activity"/>
    <property type="evidence" value="ECO:0007669"/>
    <property type="project" value="TreeGrafter"/>
</dbReference>
<dbReference type="OrthoDB" id="9808367at2"/>
<dbReference type="PRINTS" id="PR01270">
    <property type="entry name" value="HDASUPER"/>
</dbReference>
<dbReference type="SUPFAM" id="SSF52768">
    <property type="entry name" value="Arginase/deacetylase"/>
    <property type="match status" value="1"/>
</dbReference>
<dbReference type="HOGENOM" id="CLU_007727_8_1_0"/>
<dbReference type="PATRIC" id="fig|1162668.3.peg.2416"/>
<protein>
    <submittedName>
        <fullName evidence="4">Putative histone deacetylase superfamily</fullName>
    </submittedName>
</protein>
<dbReference type="InterPro" id="IPR000286">
    <property type="entry name" value="HDACs"/>
</dbReference>
<evidence type="ECO:0000256" key="1">
    <source>
        <dbReference type="ARBA" id="ARBA00005947"/>
    </source>
</evidence>
<reference evidence="5" key="2">
    <citation type="submission" date="2012-03" db="EMBL/GenBank/DDBJ databases">
        <title>The complete genome sequence of the pioneer microbe on fresh volcanic deposit, Leptospirillum ferrooxidans strain C2-3.</title>
        <authorList>
            <person name="Fujimura R."/>
            <person name="Sato Y."/>
            <person name="Nishizawa T."/>
            <person name="Nanba K."/>
            <person name="Oshima K."/>
            <person name="Hattori M."/>
            <person name="Kamijo T."/>
            <person name="Ohta H."/>
        </authorList>
    </citation>
    <scope>NUCLEOTIDE SEQUENCE [LARGE SCALE GENOMIC DNA]</scope>
    <source>
        <strain evidence="5">C2-3</strain>
    </source>
</reference>
<feature type="domain" description="Histone deacetylase" evidence="3">
    <location>
        <begin position="19"/>
        <end position="303"/>
    </location>
</feature>